<keyword evidence="9" id="KW-1185">Reference proteome</keyword>
<evidence type="ECO:0000256" key="2">
    <source>
        <dbReference type="ARBA" id="ARBA00010944"/>
    </source>
</evidence>
<dbReference type="PANTHER" id="PTHR10491">
    <property type="entry name" value="DTDP-4-DEHYDRORHAMNOSE REDUCTASE"/>
    <property type="match status" value="1"/>
</dbReference>
<proteinExistence type="inferred from homology"/>
<dbReference type="PANTHER" id="PTHR10491:SF4">
    <property type="entry name" value="METHIONINE ADENOSYLTRANSFERASE 2 SUBUNIT BETA"/>
    <property type="match status" value="1"/>
</dbReference>
<evidence type="ECO:0000256" key="1">
    <source>
        <dbReference type="ARBA" id="ARBA00004781"/>
    </source>
</evidence>
<dbReference type="Pfam" id="PF04321">
    <property type="entry name" value="RmlD_sub_bind"/>
    <property type="match status" value="1"/>
</dbReference>
<keyword evidence="6" id="KW-0560">Oxidoreductase</keyword>
<dbReference type="STRING" id="637679.GCA_001550055_01616"/>
<dbReference type="InterPro" id="IPR005913">
    <property type="entry name" value="dTDP_dehydrorham_reduct"/>
</dbReference>
<keyword evidence="6" id="KW-0521">NADP</keyword>
<comment type="catalytic activity">
    <reaction evidence="5 6">
        <text>dTDP-beta-L-rhamnose + NADP(+) = dTDP-4-dehydro-beta-L-rhamnose + NADPH + H(+)</text>
        <dbReference type="Rhea" id="RHEA:21796"/>
        <dbReference type="ChEBI" id="CHEBI:15378"/>
        <dbReference type="ChEBI" id="CHEBI:57510"/>
        <dbReference type="ChEBI" id="CHEBI:57783"/>
        <dbReference type="ChEBI" id="CHEBI:58349"/>
        <dbReference type="ChEBI" id="CHEBI:62830"/>
        <dbReference type="EC" id="1.1.1.133"/>
    </reaction>
</comment>
<dbReference type="UniPathway" id="UPA00124"/>
<dbReference type="EMBL" id="FNAK01000009">
    <property type="protein sequence ID" value="SDE71579.1"/>
    <property type="molecule type" value="Genomic_DNA"/>
</dbReference>
<organism evidence="8 9">
    <name type="scientific">Kordiimonas lacus</name>
    <dbReference type="NCBI Taxonomy" id="637679"/>
    <lineage>
        <taxon>Bacteria</taxon>
        <taxon>Pseudomonadati</taxon>
        <taxon>Pseudomonadota</taxon>
        <taxon>Alphaproteobacteria</taxon>
        <taxon>Kordiimonadales</taxon>
        <taxon>Kordiimonadaceae</taxon>
        <taxon>Kordiimonas</taxon>
    </lineage>
</organism>
<evidence type="ECO:0000313" key="9">
    <source>
        <dbReference type="Proteomes" id="UP000183685"/>
    </source>
</evidence>
<gene>
    <name evidence="8" type="ORF">SAMN04488071_3644</name>
</gene>
<evidence type="ECO:0000256" key="6">
    <source>
        <dbReference type="RuleBase" id="RU364082"/>
    </source>
</evidence>
<evidence type="ECO:0000256" key="4">
    <source>
        <dbReference type="ARBA" id="ARBA00017099"/>
    </source>
</evidence>
<comment type="similarity">
    <text evidence="2 6">Belongs to the dTDP-4-dehydrorhamnose reductase family.</text>
</comment>
<feature type="domain" description="RmlD-like substrate binding" evidence="7">
    <location>
        <begin position="1"/>
        <end position="291"/>
    </location>
</feature>
<dbReference type="InterPro" id="IPR029903">
    <property type="entry name" value="RmlD-like-bd"/>
</dbReference>
<sequence length="298" mass="31610">MRIFVAGSSGQVALSLKEAAVRQGIDLICAGRPEFDLTDTDGMRAAMEAYGPTAIINAAAYTAVDKAEEEEALATAINADGAAALAAIAADLDVPFLHISTDYVFAGGKEAPYVEDDPTGPTGAYGRSKLKGEEAVMAANPNALVFRTAWVYSPFGKNFLKTMLWLAKTRDELGVVADQIGNPTYAPDIADALLAVLARIDAGGWKPDYAGIYHLAGTGDVSWHGFADAIFEAGTAYGLKRPKVNALTTDQYPTPAKRPANSRLDCSKLGETFDVHLPSWEQSMLSCLNRLSEAGELS</sequence>
<dbReference type="CDD" id="cd05254">
    <property type="entry name" value="dTDP_HR_like_SDR_e"/>
    <property type="match status" value="1"/>
</dbReference>
<dbReference type="EC" id="1.1.1.133" evidence="3 6"/>
<evidence type="ECO:0000259" key="7">
    <source>
        <dbReference type="Pfam" id="PF04321"/>
    </source>
</evidence>
<comment type="pathway">
    <text evidence="1 6">Carbohydrate biosynthesis; dTDP-L-rhamnose biosynthesis.</text>
</comment>
<name>A0A1G7F6S0_9PROT</name>
<accession>A0A1G7F6S0</accession>
<dbReference type="NCBIfam" id="TIGR01214">
    <property type="entry name" value="rmlD"/>
    <property type="match status" value="1"/>
</dbReference>
<dbReference type="GO" id="GO:0019305">
    <property type="term" value="P:dTDP-rhamnose biosynthetic process"/>
    <property type="evidence" value="ECO:0007669"/>
    <property type="project" value="UniProtKB-UniPathway"/>
</dbReference>
<dbReference type="InterPro" id="IPR036291">
    <property type="entry name" value="NAD(P)-bd_dom_sf"/>
</dbReference>
<dbReference type="SUPFAM" id="SSF51735">
    <property type="entry name" value="NAD(P)-binding Rossmann-fold domains"/>
    <property type="match status" value="1"/>
</dbReference>
<reference evidence="8 9" key="1">
    <citation type="submission" date="2016-10" db="EMBL/GenBank/DDBJ databases">
        <authorList>
            <person name="de Groot N.N."/>
        </authorList>
    </citation>
    <scope>NUCLEOTIDE SEQUENCE [LARGE SCALE GENOMIC DNA]</scope>
    <source>
        <strain evidence="8 9">CGMCC 1.9109</strain>
    </source>
</reference>
<dbReference type="Gene3D" id="3.40.50.720">
    <property type="entry name" value="NAD(P)-binding Rossmann-like Domain"/>
    <property type="match status" value="1"/>
</dbReference>
<comment type="cofactor">
    <cofactor evidence="6">
        <name>Mg(2+)</name>
        <dbReference type="ChEBI" id="CHEBI:18420"/>
    </cofactor>
    <text evidence="6">Binds 1 Mg(2+) ion per monomer.</text>
</comment>
<evidence type="ECO:0000256" key="5">
    <source>
        <dbReference type="ARBA" id="ARBA00048200"/>
    </source>
</evidence>
<dbReference type="Gene3D" id="3.90.25.10">
    <property type="entry name" value="UDP-galactose 4-epimerase, domain 1"/>
    <property type="match status" value="1"/>
</dbReference>
<dbReference type="Proteomes" id="UP000183685">
    <property type="component" value="Unassembled WGS sequence"/>
</dbReference>
<evidence type="ECO:0000313" key="8">
    <source>
        <dbReference type="EMBL" id="SDE71579.1"/>
    </source>
</evidence>
<dbReference type="AlphaFoldDB" id="A0A1G7F6S0"/>
<dbReference type="GO" id="GO:0008831">
    <property type="term" value="F:dTDP-4-dehydrorhamnose reductase activity"/>
    <property type="evidence" value="ECO:0007669"/>
    <property type="project" value="UniProtKB-EC"/>
</dbReference>
<comment type="function">
    <text evidence="6">Catalyzes the reduction of dTDP-6-deoxy-L-lyxo-4-hexulose to yield dTDP-L-rhamnose.</text>
</comment>
<protein>
    <recommendedName>
        <fullName evidence="4 6">dTDP-4-dehydrorhamnose reductase</fullName>
        <ecNumber evidence="3 6">1.1.1.133</ecNumber>
    </recommendedName>
</protein>
<evidence type="ECO:0000256" key="3">
    <source>
        <dbReference type="ARBA" id="ARBA00012929"/>
    </source>
</evidence>